<name>A0ABW8UZR7_9RHOB</name>
<proteinExistence type="predicted"/>
<accession>A0ABW8UZR7</accession>
<reference evidence="1 2" key="1">
    <citation type="submission" date="2024-08" db="EMBL/GenBank/DDBJ databases">
        <title>Tateyamaria sp. nov., isolated from marine algae.</title>
        <authorList>
            <person name="Choi B.J."/>
            <person name="Kim J.M."/>
            <person name="Lee J.K."/>
            <person name="Choi D.G."/>
            <person name="Bayburt H."/>
            <person name="Baek J.H."/>
            <person name="Han D.M."/>
            <person name="Jeon C.O."/>
        </authorList>
    </citation>
    <scope>NUCLEOTIDE SEQUENCE [LARGE SCALE GENOMIC DNA]</scope>
    <source>
        <strain evidence="1 2">KMU-156</strain>
    </source>
</reference>
<protein>
    <submittedName>
        <fullName evidence="1">Uncharacterized protein</fullName>
    </submittedName>
</protein>
<dbReference type="Proteomes" id="UP001627408">
    <property type="component" value="Unassembled WGS sequence"/>
</dbReference>
<organism evidence="1 2">
    <name type="scientific">Tateyamaria armeniaca</name>
    <dbReference type="NCBI Taxonomy" id="2518930"/>
    <lineage>
        <taxon>Bacteria</taxon>
        <taxon>Pseudomonadati</taxon>
        <taxon>Pseudomonadota</taxon>
        <taxon>Alphaproteobacteria</taxon>
        <taxon>Rhodobacterales</taxon>
        <taxon>Roseobacteraceae</taxon>
        <taxon>Tateyamaria</taxon>
    </lineage>
</organism>
<dbReference type="EMBL" id="JBHDIY010000002">
    <property type="protein sequence ID" value="MFL4470628.1"/>
    <property type="molecule type" value="Genomic_DNA"/>
</dbReference>
<sequence>MTTIISRVFPDKSAAETASARLVSRGVPPRDCMIITTQDDDKLAADMEAARIDDSARKAYAKAVKSGNAVLVVHATYKPLTAATIVRETLAKFETVDVGDVTNDYFVPDGPQSAPSVLLEHPLFLTVRPKRTGYRGGPITPGYGFRLLSARKERTSAIRGGGFKSRMFWPMPLLSKKERKKSVMSGGRYMSKAFWPMPLLSKKERSNSVIRGGDLPFSRALGWPPVS</sequence>
<dbReference type="RefSeq" id="WP_407592476.1">
    <property type="nucleotide sequence ID" value="NZ_JBHDIY010000002.1"/>
</dbReference>
<evidence type="ECO:0000313" key="1">
    <source>
        <dbReference type="EMBL" id="MFL4470628.1"/>
    </source>
</evidence>
<comment type="caution">
    <text evidence="1">The sequence shown here is derived from an EMBL/GenBank/DDBJ whole genome shotgun (WGS) entry which is preliminary data.</text>
</comment>
<keyword evidence="2" id="KW-1185">Reference proteome</keyword>
<gene>
    <name evidence="1" type="ORF">ACERZ8_12325</name>
</gene>
<evidence type="ECO:0000313" key="2">
    <source>
        <dbReference type="Proteomes" id="UP001627408"/>
    </source>
</evidence>